<evidence type="ECO:0000313" key="10">
    <source>
        <dbReference type="Proteomes" id="UP000323011"/>
    </source>
</evidence>
<dbReference type="GO" id="GO:0006397">
    <property type="term" value="P:mRNA processing"/>
    <property type="evidence" value="ECO:0007669"/>
    <property type="project" value="UniProtKB-KW"/>
</dbReference>
<evidence type="ECO:0000256" key="5">
    <source>
        <dbReference type="ARBA" id="ARBA00022839"/>
    </source>
</evidence>
<feature type="compositionally biased region" description="Acidic residues" evidence="6">
    <location>
        <begin position="609"/>
        <end position="623"/>
    </location>
</feature>
<evidence type="ECO:0000259" key="7">
    <source>
        <dbReference type="Pfam" id="PF03159"/>
    </source>
</evidence>
<feature type="compositionally biased region" description="Low complexity" evidence="6">
    <location>
        <begin position="546"/>
        <end position="556"/>
    </location>
</feature>
<dbReference type="InterPro" id="IPR004859">
    <property type="entry name" value="Xrn1_N"/>
</dbReference>
<feature type="region of interest" description="Disordered" evidence="6">
    <location>
        <begin position="1037"/>
        <end position="1074"/>
    </location>
</feature>
<feature type="region of interest" description="Disordered" evidence="6">
    <location>
        <begin position="403"/>
        <end position="445"/>
    </location>
</feature>
<comment type="caution">
    <text evidence="9">The sequence shown here is derived from an EMBL/GenBank/DDBJ whole genome shotgun (WGS) entry which is preliminary data.</text>
</comment>
<feature type="domain" description="Xrn1 helical" evidence="8">
    <location>
        <begin position="315"/>
        <end position="411"/>
    </location>
</feature>
<name>A0A5A8CT50_CAFRO</name>
<dbReference type="GO" id="GO:0003723">
    <property type="term" value="F:RNA binding"/>
    <property type="evidence" value="ECO:0007669"/>
    <property type="project" value="TreeGrafter"/>
</dbReference>
<feature type="compositionally biased region" description="Gly residues" evidence="6">
    <location>
        <begin position="414"/>
        <end position="445"/>
    </location>
</feature>
<evidence type="ECO:0000256" key="2">
    <source>
        <dbReference type="ARBA" id="ARBA00022664"/>
    </source>
</evidence>
<dbReference type="EMBL" id="VLTN01000004">
    <property type="protein sequence ID" value="KAA0156305.1"/>
    <property type="molecule type" value="Genomic_DNA"/>
</dbReference>
<feature type="domain" description="Xrn1 N-terminal" evidence="7">
    <location>
        <begin position="1"/>
        <end position="254"/>
    </location>
</feature>
<evidence type="ECO:0000259" key="8">
    <source>
        <dbReference type="Pfam" id="PF17846"/>
    </source>
</evidence>
<evidence type="ECO:0000256" key="3">
    <source>
        <dbReference type="ARBA" id="ARBA00022722"/>
    </source>
</evidence>
<proteinExistence type="inferred from homology"/>
<feature type="compositionally biased region" description="Low complexity" evidence="6">
    <location>
        <begin position="517"/>
        <end position="531"/>
    </location>
</feature>
<feature type="domain" description="Xrn1 helical" evidence="8">
    <location>
        <begin position="636"/>
        <end position="883"/>
    </location>
</feature>
<feature type="compositionally biased region" description="Low complexity" evidence="6">
    <location>
        <begin position="1263"/>
        <end position="1277"/>
    </location>
</feature>
<dbReference type="PANTHER" id="PTHR12341:SF41">
    <property type="entry name" value="5'-3' EXORIBONUCLEASE 2"/>
    <property type="match status" value="1"/>
</dbReference>
<gene>
    <name evidence="9" type="ORF">FNF29_01098</name>
</gene>
<evidence type="ECO:0000256" key="1">
    <source>
        <dbReference type="ARBA" id="ARBA00006994"/>
    </source>
</evidence>
<feature type="compositionally biased region" description="Acidic residues" evidence="6">
    <location>
        <begin position="631"/>
        <end position="661"/>
    </location>
</feature>
<dbReference type="GO" id="GO:0004534">
    <property type="term" value="F:5'-3' RNA exonuclease activity"/>
    <property type="evidence" value="ECO:0007669"/>
    <property type="project" value="TreeGrafter"/>
</dbReference>
<feature type="region of interest" description="Disordered" evidence="6">
    <location>
        <begin position="1263"/>
        <end position="1308"/>
    </location>
</feature>
<keyword evidence="5" id="KW-0269">Exonuclease</keyword>
<accession>A0A5A8CT50</accession>
<sequence length="1415" mass="150365">MGVPAFFRWLVKKYPRILTDMFEEEPASVGGVSVPVDLTQANPNGVEFDNLYLDMNGIIHPCVHPEDVPAPETEDEMFANICLYIDRLMAVVRPRKVLYMAIDGVAPRAKMNQQRSRRFKAAKEIAEQEDVEEDLRREMVERGHKFSKGGSKKKVFDHNVITPGTTFMSRLADRLRHYVHQRLSLHPGWRGLKVILSDASVPGEGEHKIMEFVRAQRAQPGYDPDTCHVLHGLDADLIMLGLATHEAHFHILREVMETRRKGGRGPPPAPVKIFRDGDAGVPMKPLQLLKLSVLREYLYMEFAGLGAPAALPFPFDLERVIDDFVFMCFFVGNDFLPHLPSLDIREGALDLILSLYKQLLPALDGYLTCSGDVALERVDVLLARIGVVEDRIFLMRKEREMVDKQDRARKEAQGYGGGRGGGGGAGAGGGRGRGRGRGGGAGAGGGRAPGILGMAPEKAGARGAQAFAAAADAGQMDLVSLDAKPMGQTAGRPGGLAGAAASAKAWQESRAAAAAARSSSNKSAAAALRSKLFGKSPKRARDDGESAAAGGDAPHGAGDDSAEPEADAGATGPGSDDERDAKRPKAEVDIKVEEGTEDDDDVDGKADEEAAADGDDAGADEADGAVAGGEGGDEAEEEEEEEEEEDDEDDEDDDEEDEMDDETRLALEASAGELKEAVKAELKARRELDEAPDPVRFGEEGAKDRYYISKFGEERGRDPAFRDSVQRAYVEGLLWVFHYYYRGVASWRWYYPQHYAPFASDLVDVAKYKVDKWELGTPFRPMEQLMGVLPPRSSHALPAACHALMTEPSSSVIDFYPRTFAEDPNGHRFAWQFVALLPFVDEKRLVDAVASVEHTFTDEEKRRNRHGLSLVFCHSTHRLAKIAAPLVPKLGDPVPSAEEAAEDAAEEEADIAAAAAAAVGSAAASSRGAKPGKRVVTFACPDTDADGRGMAGILLRDYAAVAVEDTVTPPKGARADVVLNNQAVSARMELPPAGPHLSKLLEGAHLPPRELGPGERPARAPRMGRFHWLNASPFAGAGVAPPSPGRRNVGRRHRGSVDMPRAGRLPGSPDRGSVISKLTARKRGETDLPLAFTGSVDIIKYTMLHFEESWSLMVRYTLYHAMPSAMLHRASVTRRAAHAADLSDAKRSKLQERSMLTRYKVYNFQPLSAAVASKQSDERAISAFAGDQRVAGRRDPLTPDAAAAMVTYTQIHPWTARHHAPRGGSASASCTSEDLAPFLSEHTAARLGMTPKQVAIARSSPAFTSASAGGRSGASPGDLLELNLPPASGGNASGAAPRTGRAAAMGRSRSVVELGNGAKAAASAAPASVGKGAPRGSDSPASASAAAGGPVGLAPPVSPLVAVKGRGPVAAVGGAGSATGFASSPQGGTGAGKTRSRSVAFLPEVDAGCGSTGAS</sequence>
<evidence type="ECO:0000256" key="4">
    <source>
        <dbReference type="ARBA" id="ARBA00022801"/>
    </source>
</evidence>
<feature type="region of interest" description="Disordered" evidence="6">
    <location>
        <begin position="1322"/>
        <end position="1348"/>
    </location>
</feature>
<keyword evidence="4" id="KW-0378">Hydrolase</keyword>
<feature type="compositionally biased region" description="Basic and acidic residues" evidence="6">
    <location>
        <begin position="579"/>
        <end position="594"/>
    </location>
</feature>
<organism evidence="9 10">
    <name type="scientific">Cafeteria roenbergensis</name>
    <name type="common">Marine flagellate</name>
    <dbReference type="NCBI Taxonomy" id="33653"/>
    <lineage>
        <taxon>Eukaryota</taxon>
        <taxon>Sar</taxon>
        <taxon>Stramenopiles</taxon>
        <taxon>Bigyra</taxon>
        <taxon>Opalozoa</taxon>
        <taxon>Bicosoecida</taxon>
        <taxon>Cafeteriaceae</taxon>
        <taxon>Cafeteria</taxon>
    </lineage>
</organism>
<dbReference type="GO" id="GO:0000956">
    <property type="term" value="P:nuclear-transcribed mRNA catabolic process"/>
    <property type="evidence" value="ECO:0007669"/>
    <property type="project" value="TreeGrafter"/>
</dbReference>
<dbReference type="Proteomes" id="UP000323011">
    <property type="component" value="Unassembled WGS sequence"/>
</dbReference>
<feature type="compositionally biased region" description="Basic and acidic residues" evidence="6">
    <location>
        <begin position="403"/>
        <end position="412"/>
    </location>
</feature>
<feature type="region of interest" description="Disordered" evidence="6">
    <location>
        <begin position="517"/>
        <end position="662"/>
    </location>
</feature>
<dbReference type="FunFam" id="1.25.40.1050:FF:000002">
    <property type="entry name" value="5'-3' exoribonuclease"/>
    <property type="match status" value="1"/>
</dbReference>
<feature type="region of interest" description="Disordered" evidence="6">
    <location>
        <begin position="1373"/>
        <end position="1399"/>
    </location>
</feature>
<keyword evidence="2" id="KW-0507">mRNA processing</keyword>
<evidence type="ECO:0000256" key="6">
    <source>
        <dbReference type="SAM" id="MobiDB-lite"/>
    </source>
</evidence>
<evidence type="ECO:0000313" key="9">
    <source>
        <dbReference type="EMBL" id="KAA0156305.1"/>
    </source>
</evidence>
<dbReference type="InterPro" id="IPR027073">
    <property type="entry name" value="5_3_exoribonuclease"/>
</dbReference>
<protein>
    <submittedName>
        <fullName evidence="9">Uncharacterized protein</fullName>
    </submittedName>
</protein>
<feature type="compositionally biased region" description="Low complexity" evidence="6">
    <location>
        <begin position="1285"/>
        <end position="1297"/>
    </location>
</feature>
<dbReference type="GO" id="GO:0005634">
    <property type="term" value="C:nucleus"/>
    <property type="evidence" value="ECO:0007669"/>
    <property type="project" value="TreeGrafter"/>
</dbReference>
<feature type="compositionally biased region" description="Low complexity" evidence="6">
    <location>
        <begin position="1373"/>
        <end position="1382"/>
    </location>
</feature>
<dbReference type="Pfam" id="PF17846">
    <property type="entry name" value="XRN_M"/>
    <property type="match status" value="2"/>
</dbReference>
<comment type="similarity">
    <text evidence="1">Belongs to the 5'-3' exonuclease family. XRN2/RAT1 subfamily.</text>
</comment>
<dbReference type="Pfam" id="PF03159">
    <property type="entry name" value="XRN_N"/>
    <property type="match status" value="1"/>
</dbReference>
<dbReference type="FunFam" id="3.40.50.12390:FF:000003">
    <property type="entry name" value="5'-3' exoribonuclease"/>
    <property type="match status" value="1"/>
</dbReference>
<dbReference type="Gene3D" id="3.40.50.12390">
    <property type="match status" value="2"/>
</dbReference>
<dbReference type="Gene3D" id="1.25.40.1050">
    <property type="match status" value="1"/>
</dbReference>
<keyword evidence="10" id="KW-1185">Reference proteome</keyword>
<dbReference type="PANTHER" id="PTHR12341">
    <property type="entry name" value="5'-&gt;3' EXORIBONUCLEASE"/>
    <property type="match status" value="1"/>
</dbReference>
<dbReference type="CDD" id="cd18673">
    <property type="entry name" value="PIN_XRN1-2-like"/>
    <property type="match status" value="1"/>
</dbReference>
<reference evidence="9 10" key="1">
    <citation type="submission" date="2019-07" db="EMBL/GenBank/DDBJ databases">
        <title>Genomes of Cafeteria roenbergensis.</title>
        <authorList>
            <person name="Fischer M.G."/>
            <person name="Hackl T."/>
            <person name="Roman M."/>
        </authorList>
    </citation>
    <scope>NUCLEOTIDE SEQUENCE [LARGE SCALE GENOMIC DNA]</scope>
    <source>
        <strain evidence="9 10">BVI</strain>
    </source>
</reference>
<dbReference type="InterPro" id="IPR041412">
    <property type="entry name" value="Xrn1_helical"/>
</dbReference>
<keyword evidence="3" id="KW-0540">Nuclease</keyword>